<dbReference type="PANTHER" id="PTHR45648:SF22">
    <property type="entry name" value="GDSL LIPASE_ACYLHYDROLASE FAMILY PROTEIN (AFU_ORTHOLOGUE AFUA_4G14700)"/>
    <property type="match status" value="1"/>
</dbReference>
<dbReference type="SUPFAM" id="SSF52266">
    <property type="entry name" value="SGNH hydrolase"/>
    <property type="match status" value="1"/>
</dbReference>
<dbReference type="Gene3D" id="2.40.128.130">
    <property type="entry name" value="Autotransporter beta-domain"/>
    <property type="match status" value="1"/>
</dbReference>
<protein>
    <submittedName>
        <fullName evidence="6">Autotransporter domain-containing protein</fullName>
    </submittedName>
</protein>
<dbReference type="PANTHER" id="PTHR45648">
    <property type="entry name" value="GDSL LIPASE/ACYLHYDROLASE FAMILY PROTEIN (AFU_ORTHOLOGUE AFUA_4G14700)"/>
    <property type="match status" value="1"/>
</dbReference>
<dbReference type="PROSITE" id="PS51208">
    <property type="entry name" value="AUTOTRANSPORTER"/>
    <property type="match status" value="1"/>
</dbReference>
<dbReference type="NCBIfam" id="TIGR01414">
    <property type="entry name" value="autotrans_barl"/>
    <property type="match status" value="1"/>
</dbReference>
<dbReference type="InterPro" id="IPR036514">
    <property type="entry name" value="SGNH_hydro_sf"/>
</dbReference>
<dbReference type="InterPro" id="IPR005546">
    <property type="entry name" value="Autotransporte_beta"/>
</dbReference>
<evidence type="ECO:0000259" key="5">
    <source>
        <dbReference type="PROSITE" id="PS51208"/>
    </source>
</evidence>
<evidence type="ECO:0000313" key="6">
    <source>
        <dbReference type="EMBL" id="MFK2917531.1"/>
    </source>
</evidence>
<dbReference type="Gene3D" id="3.40.50.1110">
    <property type="entry name" value="SGNH hydrolase"/>
    <property type="match status" value="1"/>
</dbReference>
<dbReference type="PROSITE" id="PS01098">
    <property type="entry name" value="LIPASE_GDSL_SER"/>
    <property type="match status" value="1"/>
</dbReference>
<dbReference type="Proteomes" id="UP001620408">
    <property type="component" value="Unassembled WGS sequence"/>
</dbReference>
<keyword evidence="7" id="KW-1185">Reference proteome</keyword>
<dbReference type="EMBL" id="JADIKD010000009">
    <property type="protein sequence ID" value="MFK2917531.1"/>
    <property type="molecule type" value="Genomic_DNA"/>
</dbReference>
<dbReference type="Pfam" id="PF03797">
    <property type="entry name" value="Autotransporter"/>
    <property type="match status" value="1"/>
</dbReference>
<evidence type="ECO:0000256" key="2">
    <source>
        <dbReference type="ARBA" id="ARBA00022729"/>
    </source>
</evidence>
<evidence type="ECO:0000256" key="1">
    <source>
        <dbReference type="ARBA" id="ARBA00008668"/>
    </source>
</evidence>
<evidence type="ECO:0000313" key="7">
    <source>
        <dbReference type="Proteomes" id="UP001620408"/>
    </source>
</evidence>
<feature type="domain" description="Autotransporter" evidence="5">
    <location>
        <begin position="335"/>
        <end position="614"/>
    </location>
</feature>
<comment type="similarity">
    <text evidence="1">Belongs to the 'GDSL' lipolytic enzyme family.</text>
</comment>
<dbReference type="InterPro" id="IPR008265">
    <property type="entry name" value="Lipase_GDSL_AS"/>
</dbReference>
<keyword evidence="2 4" id="KW-0732">Signal</keyword>
<dbReference type="Pfam" id="PF00657">
    <property type="entry name" value="Lipase_GDSL"/>
    <property type="match status" value="1"/>
</dbReference>
<dbReference type="InterPro" id="IPR006315">
    <property type="entry name" value="OM_autotransptr_brl_dom"/>
</dbReference>
<evidence type="ECO:0000256" key="3">
    <source>
        <dbReference type="ARBA" id="ARBA00022801"/>
    </source>
</evidence>
<feature type="signal peptide" evidence="4">
    <location>
        <begin position="1"/>
        <end position="23"/>
    </location>
</feature>
<gene>
    <name evidence="6" type="ORF">ISS97_09660</name>
</gene>
<accession>A0ABW8K3Z2</accession>
<sequence length="614" mass="63300">MPRTRHIAGAIAAALLFSTAASATDFSKVVVIGDSLSDAGNIAKLSGSPVPLRFTTNPGTTTAENVASALGLPVTNSLSGGTDYAFGGAGIQHNSPGTPAGVPLLPQQMQMYLAANGGKADPNALHQVWGGANDIFYLTATSTNPNVLAAGAISAAQTEVGMIGQLQAAGAKYVVVYNLPDIGKTPSGMAGGAAAAAGATQLALAFNGVLGAGITQLSNNGLNVIPVNTFALLNEVIANPSAYGFTNVTTPACNGSSVQCGPAGSGLPFSYAPGTDKTYLFADGVHPTTAAHAMLGQYVVSLIRAPGQISLLGEAPLAASAAQTRAIRNEMLADSVGSDTRFFANVDYARQDFKQQSTSPKTTSDNVNLTLGADVRINDHFSAGVALGIGQHNADFTGGGGYKLQDISGLGYLTYHNGGGYIGGYADFGQSNFSDIERRITLGAAQRGESGKADGSRLGGGLTGGWWFDFSGLRTGPFANVEWQSVKVNGYSEDGNDSTAMWFGRQQRDALISTLGWRLQGHWQAGGMMLSPYAEIAWNHDSKADPRSITAGVNSMPGTFSLTGFSPDKTWGSADVGVQAQFSPNVTGWVGYSGRFSDNSQKYNSVNLGVKVGF</sequence>
<comment type="caution">
    <text evidence="6">The sequence shown here is derived from an EMBL/GenBank/DDBJ whole genome shotgun (WGS) entry which is preliminary data.</text>
</comment>
<feature type="chain" id="PRO_5047188982" evidence="4">
    <location>
        <begin position="24"/>
        <end position="614"/>
    </location>
</feature>
<dbReference type="SUPFAM" id="SSF103515">
    <property type="entry name" value="Autotransporter"/>
    <property type="match status" value="1"/>
</dbReference>
<dbReference type="InterPro" id="IPR001087">
    <property type="entry name" value="GDSL"/>
</dbReference>
<reference evidence="6 7" key="1">
    <citation type="submission" date="2020-10" db="EMBL/GenBank/DDBJ databases">
        <title>Phylogeny of dyella-like bacteria.</title>
        <authorList>
            <person name="Fu J."/>
        </authorList>
    </citation>
    <scope>NUCLEOTIDE SEQUENCE [LARGE SCALE GENOMIC DNA]</scope>
    <source>
        <strain evidence="6 7">BB4</strain>
    </source>
</reference>
<keyword evidence="3" id="KW-0378">Hydrolase</keyword>
<dbReference type="SMART" id="SM00869">
    <property type="entry name" value="Autotransporter"/>
    <property type="match status" value="1"/>
</dbReference>
<dbReference type="CDD" id="cd01847">
    <property type="entry name" value="Triacylglycerol_lipase_like"/>
    <property type="match status" value="1"/>
</dbReference>
<dbReference type="RefSeq" id="WP_379985023.1">
    <property type="nucleotide sequence ID" value="NZ_JADIKD010000009.1"/>
</dbReference>
<dbReference type="InterPro" id="IPR051058">
    <property type="entry name" value="GDSL_Est/Lipase"/>
</dbReference>
<evidence type="ECO:0000256" key="4">
    <source>
        <dbReference type="SAM" id="SignalP"/>
    </source>
</evidence>
<dbReference type="InterPro" id="IPR036709">
    <property type="entry name" value="Autotransporte_beta_dom_sf"/>
</dbReference>
<proteinExistence type="inferred from homology"/>
<dbReference type="InterPro" id="IPR017186">
    <property type="entry name" value="Lipase_autotranspt_EstA"/>
</dbReference>
<organism evidence="6 7">
    <name type="scientific">Dyella koreensis</name>
    <dbReference type="NCBI Taxonomy" id="311235"/>
    <lineage>
        <taxon>Bacteria</taxon>
        <taxon>Pseudomonadati</taxon>
        <taxon>Pseudomonadota</taxon>
        <taxon>Gammaproteobacteria</taxon>
        <taxon>Lysobacterales</taxon>
        <taxon>Rhodanobacteraceae</taxon>
        <taxon>Dyella</taxon>
    </lineage>
</organism>
<dbReference type="PIRSF" id="PIRSF037375">
    <property type="entry name" value="Autotrns_EstA"/>
    <property type="match status" value="1"/>
</dbReference>
<name>A0ABW8K3Z2_9GAMM</name>